<gene>
    <name evidence="2" type="ORF">SAMN05661030_0338</name>
</gene>
<keyword evidence="3" id="KW-1185">Reference proteome</keyword>
<evidence type="ECO:0000256" key="1">
    <source>
        <dbReference type="SAM" id="SignalP"/>
    </source>
</evidence>
<dbReference type="GO" id="GO:0005975">
    <property type="term" value="P:carbohydrate metabolic process"/>
    <property type="evidence" value="ECO:0007669"/>
    <property type="project" value="UniProtKB-ARBA"/>
</dbReference>
<accession>A0A1I1H630</accession>
<organism evidence="2 3">
    <name type="scientific">Klenkia taihuensis</name>
    <dbReference type="NCBI Taxonomy" id="1225127"/>
    <lineage>
        <taxon>Bacteria</taxon>
        <taxon>Bacillati</taxon>
        <taxon>Actinomycetota</taxon>
        <taxon>Actinomycetes</taxon>
        <taxon>Geodermatophilales</taxon>
        <taxon>Geodermatophilaceae</taxon>
        <taxon>Klenkia</taxon>
    </lineage>
</organism>
<feature type="chain" id="PRO_5011795695" description="Fibronectin type-III domain-containing protein" evidence="1">
    <location>
        <begin position="30"/>
        <end position="143"/>
    </location>
</feature>
<dbReference type="EMBL" id="FOMD01000001">
    <property type="protein sequence ID" value="SFC19032.1"/>
    <property type="molecule type" value="Genomic_DNA"/>
</dbReference>
<feature type="signal peptide" evidence="1">
    <location>
        <begin position="1"/>
        <end position="29"/>
    </location>
</feature>
<reference evidence="3" key="1">
    <citation type="submission" date="2016-10" db="EMBL/GenBank/DDBJ databases">
        <authorList>
            <person name="Varghese N."/>
            <person name="Submissions S."/>
        </authorList>
    </citation>
    <scope>NUCLEOTIDE SEQUENCE [LARGE SCALE GENOMIC DNA]</scope>
    <source>
        <strain evidence="3">DSM 45962</strain>
    </source>
</reference>
<evidence type="ECO:0000313" key="2">
    <source>
        <dbReference type="EMBL" id="SFC19032.1"/>
    </source>
</evidence>
<dbReference type="Proteomes" id="UP000199022">
    <property type="component" value="Unassembled WGS sequence"/>
</dbReference>
<name>A0A1I1H630_9ACTN</name>
<dbReference type="Gene3D" id="2.60.40.10">
    <property type="entry name" value="Immunoglobulins"/>
    <property type="match status" value="1"/>
</dbReference>
<keyword evidence="1" id="KW-0732">Signal</keyword>
<evidence type="ECO:0008006" key="4">
    <source>
        <dbReference type="Google" id="ProtNLM"/>
    </source>
</evidence>
<evidence type="ECO:0000313" key="3">
    <source>
        <dbReference type="Proteomes" id="UP000199022"/>
    </source>
</evidence>
<dbReference type="STRING" id="1225127.SAMN05661030_0338"/>
<dbReference type="AlphaFoldDB" id="A0A1I1H630"/>
<dbReference type="InterPro" id="IPR013783">
    <property type="entry name" value="Ig-like_fold"/>
</dbReference>
<sequence>MTGARARLALVLLGAAVAVPLASPGPAAASFTTRVVAAATATTASVAPPTSPGTAGSTACVPGLTTSYTVRLSWTASASARVSSYRVTETVGGVARAPVTVSTTSWSRTASKTLLTTVTHQLAVVAVTSYGWTSVPATAVYTC</sequence>
<dbReference type="RefSeq" id="WP_165628783.1">
    <property type="nucleotide sequence ID" value="NZ_BNAC01000002.1"/>
</dbReference>
<proteinExistence type="predicted"/>
<protein>
    <recommendedName>
        <fullName evidence="4">Fibronectin type-III domain-containing protein</fullName>
    </recommendedName>
</protein>